<dbReference type="Gene3D" id="3.40.50.300">
    <property type="entry name" value="P-loop containing nucleotide triphosphate hydrolases"/>
    <property type="match status" value="1"/>
</dbReference>
<dbReference type="GO" id="GO:0005524">
    <property type="term" value="F:ATP binding"/>
    <property type="evidence" value="ECO:0007669"/>
    <property type="project" value="InterPro"/>
</dbReference>
<dbReference type="GO" id="GO:0016887">
    <property type="term" value="F:ATP hydrolysis activity"/>
    <property type="evidence" value="ECO:0007669"/>
    <property type="project" value="InterPro"/>
</dbReference>
<feature type="domain" description="ATPase dynein-related AAA" evidence="1">
    <location>
        <begin position="35"/>
        <end position="161"/>
    </location>
</feature>
<dbReference type="KEGG" id="haz:A9404_10870"/>
<organism evidence="2 3">
    <name type="scientific">Halothiobacillus diazotrophicus</name>
    <dbReference type="NCBI Taxonomy" id="1860122"/>
    <lineage>
        <taxon>Bacteria</taxon>
        <taxon>Pseudomonadati</taxon>
        <taxon>Pseudomonadota</taxon>
        <taxon>Gammaproteobacteria</taxon>
        <taxon>Chromatiales</taxon>
        <taxon>Halothiobacillaceae</taxon>
        <taxon>Halothiobacillus</taxon>
    </lineage>
</organism>
<dbReference type="Pfam" id="PF07728">
    <property type="entry name" value="AAA_5"/>
    <property type="match status" value="1"/>
</dbReference>
<sequence length="359" mass="39641">MNSDTGSLSVVPTMDARRLAELLDETVRQPDHAIPVMIWGAPGIGKSDLVRQAAERQGVPLIDLRLSQLEPTDLRGIPLHEAGRVRWVPPEELPDAQRDGMSGVLFLDEINAAPPAVAASAYQLILDRRLGTYHLPAGWTILAAGNRLDDRGITYAMPAPLANRFMHVTLTPDVEAWLDWAARRDVHDLLRDFLAAEPDWLVRFSPDPEVTAFPSPRSWAFVDRVLKRRPFIDATTFTHVAACVGRAAAEAFADHAGRQTPVADWANAPEILRDLRDLPAQIDAVRRIREAVGQQRIDLGQALVLATELPDDALSFGLIEQLHELAGDRLFDEPAFSVWVARRGATSGFPLREDHDADA</sequence>
<evidence type="ECO:0000313" key="2">
    <source>
        <dbReference type="EMBL" id="ANJ67814.1"/>
    </source>
</evidence>
<dbReference type="CDD" id="cd00009">
    <property type="entry name" value="AAA"/>
    <property type="match status" value="1"/>
</dbReference>
<dbReference type="SUPFAM" id="SSF52540">
    <property type="entry name" value="P-loop containing nucleoside triphosphate hydrolases"/>
    <property type="match status" value="1"/>
</dbReference>
<evidence type="ECO:0000259" key="1">
    <source>
        <dbReference type="Pfam" id="PF07728"/>
    </source>
</evidence>
<gene>
    <name evidence="2" type="ORF">A9404_10870</name>
</gene>
<dbReference type="AlphaFoldDB" id="A0A191ZIV5"/>
<name>A0A191ZIV5_9GAMM</name>
<dbReference type="Proteomes" id="UP000078596">
    <property type="component" value="Chromosome"/>
</dbReference>
<dbReference type="InterPro" id="IPR027417">
    <property type="entry name" value="P-loop_NTPase"/>
</dbReference>
<dbReference type="InterPro" id="IPR011704">
    <property type="entry name" value="ATPase_dyneun-rel_AAA"/>
</dbReference>
<protein>
    <recommendedName>
        <fullName evidence="1">ATPase dynein-related AAA domain-containing protein</fullName>
    </recommendedName>
</protein>
<reference evidence="2 3" key="1">
    <citation type="submission" date="2016-06" db="EMBL/GenBank/DDBJ databases">
        <title>Insight into the functional genes involving in sulfur oxidation in Pearl River water.</title>
        <authorList>
            <person name="Luo J."/>
            <person name="Tan X."/>
            <person name="Lin W."/>
        </authorList>
    </citation>
    <scope>NUCLEOTIDE SEQUENCE [LARGE SCALE GENOMIC DNA]</scope>
    <source>
        <strain evidence="2 3">LS2</strain>
    </source>
</reference>
<accession>A0A191ZIV5</accession>
<proteinExistence type="predicted"/>
<dbReference type="RefSeq" id="WP_066101432.1">
    <property type="nucleotide sequence ID" value="NZ_CP016027.1"/>
</dbReference>
<dbReference type="STRING" id="1860122.A9404_10870"/>
<evidence type="ECO:0000313" key="3">
    <source>
        <dbReference type="Proteomes" id="UP000078596"/>
    </source>
</evidence>
<dbReference type="EMBL" id="CP016027">
    <property type="protein sequence ID" value="ANJ67814.1"/>
    <property type="molecule type" value="Genomic_DNA"/>
</dbReference>
<keyword evidence="3" id="KW-1185">Reference proteome</keyword>